<evidence type="ECO:0000256" key="6">
    <source>
        <dbReference type="SAM" id="MobiDB-lite"/>
    </source>
</evidence>
<keyword evidence="2" id="KW-0677">Repeat</keyword>
<dbReference type="Gene3D" id="1.25.40.20">
    <property type="entry name" value="Ankyrin repeat-containing domain"/>
    <property type="match status" value="1"/>
</dbReference>
<dbReference type="PANTHER" id="PTHR24136:SF18">
    <property type="entry name" value="ANKYRIN REPEAT AND SOCS BOX PROTEIN 5"/>
    <property type="match status" value="1"/>
</dbReference>
<keyword evidence="3" id="KW-0833">Ubl conjugation pathway</keyword>
<comment type="similarity">
    <text evidence="1">Belongs to the ankyrin SOCS box (ASB) family.</text>
</comment>
<evidence type="ECO:0000256" key="3">
    <source>
        <dbReference type="ARBA" id="ARBA00022786"/>
    </source>
</evidence>
<feature type="repeat" description="ANK" evidence="5">
    <location>
        <begin position="102"/>
        <end position="134"/>
    </location>
</feature>
<dbReference type="RefSeq" id="XP_032803436.1">
    <property type="nucleotide sequence ID" value="XM_032947545.1"/>
</dbReference>
<keyword evidence="8" id="KW-1185">Reference proteome</keyword>
<feature type="repeat" description="ANK" evidence="5">
    <location>
        <begin position="166"/>
        <end position="198"/>
    </location>
</feature>
<keyword evidence="4 5" id="KW-0040">ANK repeat</keyword>
<protein>
    <submittedName>
        <fullName evidence="9">Ankyrin repeat and SOCS box protein 5-like isoform X1</fullName>
    </submittedName>
</protein>
<dbReference type="InterPro" id="IPR002110">
    <property type="entry name" value="Ankyrin_rpt"/>
</dbReference>
<dbReference type="PROSITE" id="PS50088">
    <property type="entry name" value="ANK_REPEAT"/>
    <property type="match status" value="3"/>
</dbReference>
<dbReference type="PRINTS" id="PR01415">
    <property type="entry name" value="ANKYRIN"/>
</dbReference>
<keyword evidence="7" id="KW-1133">Transmembrane helix</keyword>
<dbReference type="GO" id="GO:0045732">
    <property type="term" value="P:positive regulation of protein catabolic process"/>
    <property type="evidence" value="ECO:0007669"/>
    <property type="project" value="TreeGrafter"/>
</dbReference>
<proteinExistence type="inferred from homology"/>
<feature type="region of interest" description="Disordered" evidence="6">
    <location>
        <begin position="260"/>
        <end position="325"/>
    </location>
</feature>
<evidence type="ECO:0000313" key="9">
    <source>
        <dbReference type="RefSeq" id="XP_032803436.1"/>
    </source>
</evidence>
<feature type="compositionally biased region" description="Basic residues" evidence="6">
    <location>
        <begin position="274"/>
        <end position="294"/>
    </location>
</feature>
<feature type="transmembrane region" description="Helical" evidence="7">
    <location>
        <begin position="17"/>
        <end position="43"/>
    </location>
</feature>
<evidence type="ECO:0000256" key="1">
    <source>
        <dbReference type="ARBA" id="ARBA00005949"/>
    </source>
</evidence>
<dbReference type="InterPro" id="IPR036770">
    <property type="entry name" value="Ankyrin_rpt-contain_sf"/>
</dbReference>
<accession>A0AAJ7WMQ3</accession>
<gene>
    <name evidence="9" type="primary">LOC116939327</name>
</gene>
<dbReference type="Proteomes" id="UP001318040">
    <property type="component" value="Chromosome 6"/>
</dbReference>
<organism evidence="8 9">
    <name type="scientific">Petromyzon marinus</name>
    <name type="common">Sea lamprey</name>
    <dbReference type="NCBI Taxonomy" id="7757"/>
    <lineage>
        <taxon>Eukaryota</taxon>
        <taxon>Metazoa</taxon>
        <taxon>Chordata</taxon>
        <taxon>Craniata</taxon>
        <taxon>Vertebrata</taxon>
        <taxon>Cyclostomata</taxon>
        <taxon>Hyperoartia</taxon>
        <taxon>Petromyzontiformes</taxon>
        <taxon>Petromyzontidae</taxon>
        <taxon>Petromyzon</taxon>
    </lineage>
</organism>
<dbReference type="InterPro" id="IPR051573">
    <property type="entry name" value="Ankyrin-SOCS_box_domain"/>
</dbReference>
<dbReference type="Pfam" id="PF12796">
    <property type="entry name" value="Ank_2"/>
    <property type="match status" value="2"/>
</dbReference>
<dbReference type="SMART" id="SM00248">
    <property type="entry name" value="ANK"/>
    <property type="match status" value="5"/>
</dbReference>
<keyword evidence="7" id="KW-0812">Transmembrane</keyword>
<evidence type="ECO:0000256" key="7">
    <source>
        <dbReference type="SAM" id="Phobius"/>
    </source>
</evidence>
<feature type="repeat" description="ANK" evidence="5">
    <location>
        <begin position="135"/>
        <end position="162"/>
    </location>
</feature>
<name>A0AAJ7WMQ3_PETMA</name>
<sequence length="398" mass="42724">MSAEYDSFSFARKFGNIYLSILALFCFKLCVKLSLALLSHFYIVRGNRKEAARIASEFYGIAEHSGSWADRSLQHEAASQGRLLSLKTYIAQGCNVNALTIDQVTPLHEACLGGHVSCARALIQAGAMVNAMTIDGVTPLVNACVRGSPACVKLLLESGATLYCAAHTTPLHEAAARGHVDVLETLLEFGANIDVELPHTGTALYAASLHGRDACVRALLRAGAGKNAQFCLRGRQQGVFPHHSAARGIARDARRHNGCARQGARCAGPARPAGRVRRGGRQRRARQRLLHRARPAPGRAAPRVRGRRQRSGRGRQAGGGLRAPCTPRVHAATVAAVARRSPVSHADMQTGDTKEAWSSATAHDILSTPAQNHHQLLAVPLGLYEHLRVFVLAVALKT</sequence>
<dbReference type="GO" id="GO:0016567">
    <property type="term" value="P:protein ubiquitination"/>
    <property type="evidence" value="ECO:0007669"/>
    <property type="project" value="TreeGrafter"/>
</dbReference>
<dbReference type="PROSITE" id="PS50297">
    <property type="entry name" value="ANK_REP_REGION"/>
    <property type="match status" value="3"/>
</dbReference>
<dbReference type="KEGG" id="pmrn:116939327"/>
<dbReference type="PANTHER" id="PTHR24136">
    <property type="entry name" value="SOWAH (DROSOPHILA) HOMOLOG"/>
    <property type="match status" value="1"/>
</dbReference>
<dbReference type="AlphaFoldDB" id="A0AAJ7WMQ3"/>
<evidence type="ECO:0000256" key="5">
    <source>
        <dbReference type="PROSITE-ProRule" id="PRU00023"/>
    </source>
</evidence>
<evidence type="ECO:0000256" key="2">
    <source>
        <dbReference type="ARBA" id="ARBA00022737"/>
    </source>
</evidence>
<feature type="compositionally biased region" description="Low complexity" evidence="6">
    <location>
        <begin position="260"/>
        <end position="273"/>
    </location>
</feature>
<evidence type="ECO:0000256" key="4">
    <source>
        <dbReference type="ARBA" id="ARBA00023043"/>
    </source>
</evidence>
<reference evidence="9" key="1">
    <citation type="submission" date="2025-08" db="UniProtKB">
        <authorList>
            <consortium name="RefSeq"/>
        </authorList>
    </citation>
    <scope>IDENTIFICATION</scope>
    <source>
        <tissue evidence="9">Sperm</tissue>
    </source>
</reference>
<feature type="compositionally biased region" description="Basic residues" evidence="6">
    <location>
        <begin position="302"/>
        <end position="313"/>
    </location>
</feature>
<evidence type="ECO:0000313" key="8">
    <source>
        <dbReference type="Proteomes" id="UP001318040"/>
    </source>
</evidence>
<keyword evidence="7" id="KW-0472">Membrane</keyword>
<dbReference type="GeneID" id="116939327"/>
<dbReference type="SUPFAM" id="SSF48403">
    <property type="entry name" value="Ankyrin repeat"/>
    <property type="match status" value="1"/>
</dbReference>